<name>A0ABR6KDT2_9SPHN</name>
<feature type="transmembrane region" description="Helical" evidence="9">
    <location>
        <begin position="143"/>
        <end position="162"/>
    </location>
</feature>
<comment type="subcellular location">
    <subcellularLocation>
        <location evidence="9">Cell membrane</location>
        <topology evidence="9">Multi-pass membrane protein</topology>
    </subcellularLocation>
</comment>
<keyword evidence="8 9" id="KW-0472">Membrane</keyword>
<evidence type="ECO:0000256" key="4">
    <source>
        <dbReference type="ARBA" id="ARBA00022692"/>
    </source>
</evidence>
<dbReference type="NCBIfam" id="TIGR00077">
    <property type="entry name" value="lspA"/>
    <property type="match status" value="1"/>
</dbReference>
<comment type="caution">
    <text evidence="9">Lacks conserved residue(s) required for the propagation of feature annotation.</text>
</comment>
<dbReference type="Pfam" id="PF01252">
    <property type="entry name" value="Peptidase_A8"/>
    <property type="match status" value="1"/>
</dbReference>
<comment type="similarity">
    <text evidence="1 9 10">Belongs to the peptidase A8 family.</text>
</comment>
<evidence type="ECO:0000256" key="9">
    <source>
        <dbReference type="HAMAP-Rule" id="MF_00161"/>
    </source>
</evidence>
<proteinExistence type="inferred from homology"/>
<evidence type="ECO:0000256" key="2">
    <source>
        <dbReference type="ARBA" id="ARBA00022475"/>
    </source>
</evidence>
<dbReference type="GO" id="GO:0004190">
    <property type="term" value="F:aspartic-type endopeptidase activity"/>
    <property type="evidence" value="ECO:0007669"/>
    <property type="project" value="UniProtKB-EC"/>
</dbReference>
<keyword evidence="6 9" id="KW-0378">Hydrolase</keyword>
<evidence type="ECO:0000313" key="11">
    <source>
        <dbReference type="EMBL" id="MBB4611280.1"/>
    </source>
</evidence>
<dbReference type="Proteomes" id="UP000584663">
    <property type="component" value="Unassembled WGS sequence"/>
</dbReference>
<keyword evidence="12" id="KW-1185">Reference proteome</keyword>
<reference evidence="11 12" key="1">
    <citation type="submission" date="2020-08" db="EMBL/GenBank/DDBJ databases">
        <title>Genomic Encyclopedia of Type Strains, Phase IV (KMG-IV): sequencing the most valuable type-strain genomes for metagenomic binning, comparative biology and taxonomic classification.</title>
        <authorList>
            <person name="Goeker M."/>
        </authorList>
    </citation>
    <scope>NUCLEOTIDE SEQUENCE [LARGE SCALE GENOMIC DNA]</scope>
    <source>
        <strain evidence="11 12">DSM 14562</strain>
    </source>
</reference>
<dbReference type="PANTHER" id="PTHR33695:SF1">
    <property type="entry name" value="LIPOPROTEIN SIGNAL PEPTIDASE"/>
    <property type="match status" value="1"/>
</dbReference>
<dbReference type="EC" id="3.4.23.36" evidence="9"/>
<comment type="catalytic activity">
    <reaction evidence="9">
        <text>Release of signal peptides from bacterial membrane prolipoproteins. Hydrolyzes -Xaa-Yaa-Zaa-|-(S,diacylglyceryl)Cys-, in which Xaa is hydrophobic (preferably Leu), and Yaa (Ala or Ser) and Zaa (Gly or Ala) have small, neutral side chains.</text>
        <dbReference type="EC" id="3.4.23.36"/>
    </reaction>
</comment>
<protein>
    <recommendedName>
        <fullName evidence="9">Lipoprotein signal peptidase</fullName>
        <ecNumber evidence="9">3.4.23.36</ecNumber>
    </recommendedName>
    <alternativeName>
        <fullName evidence="9">Prolipoprotein signal peptidase</fullName>
    </alternativeName>
    <alternativeName>
        <fullName evidence="9">Signal peptidase II</fullName>
        <shortName evidence="9">SPase II</shortName>
    </alternativeName>
</protein>
<evidence type="ECO:0000256" key="3">
    <source>
        <dbReference type="ARBA" id="ARBA00022670"/>
    </source>
</evidence>
<keyword evidence="4 9" id="KW-0812">Transmembrane</keyword>
<dbReference type="HAMAP" id="MF_00161">
    <property type="entry name" value="LspA"/>
    <property type="match status" value="1"/>
</dbReference>
<keyword evidence="3 9" id="KW-0645">Protease</keyword>
<keyword evidence="5 9" id="KW-0064">Aspartyl protease</keyword>
<feature type="transmembrane region" description="Helical" evidence="9">
    <location>
        <begin position="106"/>
        <end position="123"/>
    </location>
</feature>
<gene>
    <name evidence="9" type="primary">lspA</name>
    <name evidence="11" type="ORF">GGQ89_003526</name>
</gene>
<evidence type="ECO:0000256" key="10">
    <source>
        <dbReference type="RuleBase" id="RU004181"/>
    </source>
</evidence>
<comment type="caution">
    <text evidence="11">The sequence shown here is derived from an EMBL/GenBank/DDBJ whole genome shotgun (WGS) entry which is preliminary data.</text>
</comment>
<dbReference type="EMBL" id="JACHNX010000023">
    <property type="protein sequence ID" value="MBB4611280.1"/>
    <property type="molecule type" value="Genomic_DNA"/>
</dbReference>
<feature type="transmembrane region" description="Helical" evidence="9">
    <location>
        <begin position="68"/>
        <end position="97"/>
    </location>
</feature>
<evidence type="ECO:0000256" key="6">
    <source>
        <dbReference type="ARBA" id="ARBA00022801"/>
    </source>
</evidence>
<organism evidence="11 12">
    <name type="scientific">Sphingomonas yabuuchiae</name>
    <dbReference type="NCBI Taxonomy" id="172044"/>
    <lineage>
        <taxon>Bacteria</taxon>
        <taxon>Pseudomonadati</taxon>
        <taxon>Pseudomonadota</taxon>
        <taxon>Alphaproteobacteria</taxon>
        <taxon>Sphingomonadales</taxon>
        <taxon>Sphingomonadaceae</taxon>
        <taxon>Sphingomonas</taxon>
    </lineage>
</organism>
<dbReference type="InterPro" id="IPR001872">
    <property type="entry name" value="Peptidase_A8"/>
</dbReference>
<keyword evidence="7 9" id="KW-1133">Transmembrane helix</keyword>
<sequence length="176" mass="19019">MEDQVLNSGSSKRPNRQTRPHLAALLVAVAALGVDQTTKPLAHAYVEQNGPLEITSFLTMTSGWNTGVAFGVAAFANPTILVAVGLALSAVLVVFLVKTESTFEKIALGMAIGGALANVVDRLRFGAVRDFIDVHLNDWHWPAFNFADVFIVLGLFSLLFAGREQRRAAAERQSRN</sequence>
<dbReference type="PANTHER" id="PTHR33695">
    <property type="entry name" value="LIPOPROTEIN SIGNAL PEPTIDASE"/>
    <property type="match status" value="1"/>
</dbReference>
<accession>A0ABR6KDT2</accession>
<feature type="active site" evidence="9">
    <location>
        <position position="148"/>
    </location>
</feature>
<evidence type="ECO:0000256" key="8">
    <source>
        <dbReference type="ARBA" id="ARBA00023136"/>
    </source>
</evidence>
<evidence type="ECO:0000313" key="12">
    <source>
        <dbReference type="Proteomes" id="UP000584663"/>
    </source>
</evidence>
<comment type="function">
    <text evidence="9">This protein specifically catalyzes the removal of signal peptides from prolipoproteins.</text>
</comment>
<feature type="active site" evidence="9">
    <location>
        <position position="130"/>
    </location>
</feature>
<evidence type="ECO:0000256" key="7">
    <source>
        <dbReference type="ARBA" id="ARBA00022989"/>
    </source>
</evidence>
<evidence type="ECO:0000256" key="5">
    <source>
        <dbReference type="ARBA" id="ARBA00022750"/>
    </source>
</evidence>
<comment type="pathway">
    <text evidence="9">Protein modification; lipoprotein biosynthesis (signal peptide cleavage).</text>
</comment>
<dbReference type="PRINTS" id="PR00781">
    <property type="entry name" value="LIPOSIGPTASE"/>
</dbReference>
<evidence type="ECO:0000256" key="1">
    <source>
        <dbReference type="ARBA" id="ARBA00006139"/>
    </source>
</evidence>
<keyword evidence="2 9" id="KW-1003">Cell membrane</keyword>